<protein>
    <submittedName>
        <fullName evidence="2">Uncharacterized protein</fullName>
    </submittedName>
</protein>
<name>A0A7G9W8C6_ALKCA</name>
<dbReference type="AlphaFoldDB" id="A0A7G9W8C6"/>
<gene>
    <name evidence="2" type="ORF">HYG86_09205</name>
</gene>
<evidence type="ECO:0000313" key="2">
    <source>
        <dbReference type="EMBL" id="QNO14938.1"/>
    </source>
</evidence>
<keyword evidence="1" id="KW-1133">Transmembrane helix</keyword>
<reference evidence="2 3" key="1">
    <citation type="submission" date="2020-07" db="EMBL/GenBank/DDBJ databases">
        <title>Alkalicella. sp. LB2 genome.</title>
        <authorList>
            <person name="Postec A."/>
            <person name="Quemeneur M."/>
        </authorList>
    </citation>
    <scope>NUCLEOTIDE SEQUENCE [LARGE SCALE GENOMIC DNA]</scope>
    <source>
        <strain evidence="2 3">LB2</strain>
    </source>
</reference>
<keyword evidence="1" id="KW-0472">Membrane</keyword>
<keyword evidence="3" id="KW-1185">Reference proteome</keyword>
<organism evidence="2 3">
    <name type="scientific">Alkalicella caledoniensis</name>
    <dbReference type="NCBI Taxonomy" id="2731377"/>
    <lineage>
        <taxon>Bacteria</taxon>
        <taxon>Bacillati</taxon>
        <taxon>Bacillota</taxon>
        <taxon>Clostridia</taxon>
        <taxon>Eubacteriales</taxon>
        <taxon>Proteinivoracaceae</taxon>
        <taxon>Alkalicella</taxon>
    </lineage>
</organism>
<dbReference type="RefSeq" id="WP_213165302.1">
    <property type="nucleotide sequence ID" value="NZ_CP058559.1"/>
</dbReference>
<feature type="transmembrane region" description="Helical" evidence="1">
    <location>
        <begin position="6"/>
        <end position="22"/>
    </location>
</feature>
<dbReference type="EMBL" id="CP058559">
    <property type="protein sequence ID" value="QNO14938.1"/>
    <property type="molecule type" value="Genomic_DNA"/>
</dbReference>
<accession>A0A7G9W8C6</accession>
<dbReference type="KEGG" id="acae:HYG86_09205"/>
<dbReference type="Proteomes" id="UP000516160">
    <property type="component" value="Chromosome"/>
</dbReference>
<sequence>MKENLAMLISLILGGIATLFVIEKDLRRKCNLCKYRIERAKNEQRMRTLV</sequence>
<evidence type="ECO:0000313" key="3">
    <source>
        <dbReference type="Proteomes" id="UP000516160"/>
    </source>
</evidence>
<keyword evidence="1" id="KW-0812">Transmembrane</keyword>
<evidence type="ECO:0000256" key="1">
    <source>
        <dbReference type="SAM" id="Phobius"/>
    </source>
</evidence>
<proteinExistence type="predicted"/>